<keyword evidence="7 11" id="KW-0665">Pyrimidine biosynthesis</keyword>
<dbReference type="GO" id="GO:0005886">
    <property type="term" value="C:plasma membrane"/>
    <property type="evidence" value="ECO:0007669"/>
    <property type="project" value="UniProtKB-SubCell"/>
</dbReference>
<dbReference type="NCBIfam" id="NF003652">
    <property type="entry name" value="PRK05286.2-5"/>
    <property type="match status" value="1"/>
</dbReference>
<feature type="binding site" evidence="11">
    <location>
        <position position="290"/>
    </location>
    <ligand>
        <name>FMN</name>
        <dbReference type="ChEBI" id="CHEBI:58210"/>
    </ligand>
</feature>
<dbReference type="InterPro" id="IPR050074">
    <property type="entry name" value="DHO_dehydrogenase"/>
</dbReference>
<keyword evidence="9 11" id="KW-0472">Membrane</keyword>
<dbReference type="PROSITE" id="PS00911">
    <property type="entry name" value="DHODEHASE_1"/>
    <property type="match status" value="1"/>
</dbReference>
<gene>
    <name evidence="11" type="primary">pyrD</name>
    <name evidence="13" type="ORF">CKO42_01365</name>
</gene>
<dbReference type="InterPro" id="IPR005719">
    <property type="entry name" value="Dihydroorotate_DH_2"/>
</dbReference>
<dbReference type="GO" id="GO:0005737">
    <property type="term" value="C:cytoplasm"/>
    <property type="evidence" value="ECO:0007669"/>
    <property type="project" value="InterPro"/>
</dbReference>
<dbReference type="Gene3D" id="3.20.20.70">
    <property type="entry name" value="Aldolase class I"/>
    <property type="match status" value="1"/>
</dbReference>
<evidence type="ECO:0000313" key="13">
    <source>
        <dbReference type="EMBL" id="MBK1617119.1"/>
    </source>
</evidence>
<feature type="binding site" evidence="11">
    <location>
        <position position="268"/>
    </location>
    <ligand>
        <name>FMN</name>
        <dbReference type="ChEBI" id="CHEBI:58210"/>
    </ligand>
</feature>
<evidence type="ECO:0000256" key="7">
    <source>
        <dbReference type="ARBA" id="ARBA00022975"/>
    </source>
</evidence>
<comment type="pathway">
    <text evidence="3 11">Pyrimidine metabolism; UMP biosynthesis via de novo pathway; orotate from (S)-dihydroorotate (quinone route): step 1/1.</text>
</comment>
<comment type="caution">
    <text evidence="13">The sequence shown here is derived from an EMBL/GenBank/DDBJ whole genome shotgun (WGS) entry which is preliminary data.</text>
</comment>
<evidence type="ECO:0000259" key="12">
    <source>
        <dbReference type="Pfam" id="PF01180"/>
    </source>
</evidence>
<evidence type="ECO:0000256" key="8">
    <source>
        <dbReference type="ARBA" id="ARBA00023002"/>
    </source>
</evidence>
<feature type="binding site" evidence="11">
    <location>
        <begin position="134"/>
        <end position="138"/>
    </location>
    <ligand>
        <name>substrate</name>
    </ligand>
</feature>
<feature type="binding site" evidence="11">
    <location>
        <position position="109"/>
    </location>
    <ligand>
        <name>FMN</name>
        <dbReference type="ChEBI" id="CHEBI:58210"/>
    </ligand>
</feature>
<feature type="binding site" evidence="11">
    <location>
        <position position="166"/>
    </location>
    <ligand>
        <name>FMN</name>
        <dbReference type="ChEBI" id="CHEBI:58210"/>
    </ligand>
</feature>
<evidence type="ECO:0000256" key="4">
    <source>
        <dbReference type="ARBA" id="ARBA00005359"/>
    </source>
</evidence>
<dbReference type="EMBL" id="NRRY01000002">
    <property type="protein sequence ID" value="MBK1617119.1"/>
    <property type="molecule type" value="Genomic_DNA"/>
</dbReference>
<comment type="subunit">
    <text evidence="11">Monomer.</text>
</comment>
<sequence length="363" mass="38013">MSPERSGSISARSHLAAPAGLIWGLLRPLLFRLDAEQAHGIALALAARWSKAFSGQLAASDLARAPAFNVDAMGLSFPNPVGLAAGLDKDAEAVPLWQRLGFGFVEVGTVTALPQPGNPRPRLFRLPGDAALINRMGFNNAGAEAMAVRLTRLRERALLQVPLGVNLGKSKVTPSEQAAADYQRSSALLAELADYLVVNISSPNTPGLRDLQTVEQVQALVEAVQGPNQRLSQPRPVLLKLAPDLADADAIACAEAAIAAGCAGLILTNTTIRFDGLSGSTEGMSGGLSGRPVFARSTQLLALVRQALGPDPVLIGTGGIFTPEDVVAKLEAGANLVQLYTGLIYGGPGLVRHLLRTLEVRPR</sequence>
<feature type="binding site" evidence="11">
    <location>
        <position position="199"/>
    </location>
    <ligand>
        <name>FMN</name>
        <dbReference type="ChEBI" id="CHEBI:58210"/>
    </ligand>
</feature>
<feature type="binding site" evidence="11">
    <location>
        <position position="319"/>
    </location>
    <ligand>
        <name>FMN</name>
        <dbReference type="ChEBI" id="CHEBI:58210"/>
    </ligand>
</feature>
<dbReference type="EC" id="1.3.5.2" evidence="11"/>
<dbReference type="Pfam" id="PF01180">
    <property type="entry name" value="DHO_dh"/>
    <property type="match status" value="1"/>
</dbReference>
<evidence type="ECO:0000256" key="11">
    <source>
        <dbReference type="HAMAP-Rule" id="MF_00225"/>
    </source>
</evidence>
<comment type="function">
    <text evidence="1 11">Catalyzes the conversion of dihydroorotate to orotate with quinone as electron acceptor.</text>
</comment>
<dbReference type="Proteomes" id="UP001138768">
    <property type="component" value="Unassembled WGS sequence"/>
</dbReference>
<evidence type="ECO:0000256" key="9">
    <source>
        <dbReference type="ARBA" id="ARBA00023136"/>
    </source>
</evidence>
<keyword evidence="5 11" id="KW-0285">Flavoprotein</keyword>
<comment type="catalytic activity">
    <reaction evidence="10 11">
        <text>(S)-dihydroorotate + a quinone = orotate + a quinol</text>
        <dbReference type="Rhea" id="RHEA:30187"/>
        <dbReference type="ChEBI" id="CHEBI:24646"/>
        <dbReference type="ChEBI" id="CHEBI:30839"/>
        <dbReference type="ChEBI" id="CHEBI:30864"/>
        <dbReference type="ChEBI" id="CHEBI:132124"/>
        <dbReference type="EC" id="1.3.5.2"/>
    </reaction>
</comment>
<dbReference type="NCBIfam" id="TIGR01036">
    <property type="entry name" value="pyrD_sub2"/>
    <property type="match status" value="1"/>
</dbReference>
<evidence type="ECO:0000256" key="3">
    <source>
        <dbReference type="ARBA" id="ARBA00005161"/>
    </source>
</evidence>
<dbReference type="InterPro" id="IPR001295">
    <property type="entry name" value="Dihydroorotate_DH_CS"/>
</dbReference>
<dbReference type="PROSITE" id="PS00912">
    <property type="entry name" value="DHODEHASE_2"/>
    <property type="match status" value="1"/>
</dbReference>
<dbReference type="PANTHER" id="PTHR48109">
    <property type="entry name" value="DIHYDROOROTATE DEHYDROGENASE (QUINONE), MITOCHONDRIAL-RELATED"/>
    <property type="match status" value="1"/>
</dbReference>
<keyword evidence="6 11" id="KW-0288">FMN</keyword>
<feature type="binding site" evidence="11">
    <location>
        <position position="240"/>
    </location>
    <ligand>
        <name>FMN</name>
        <dbReference type="ChEBI" id="CHEBI:58210"/>
    </ligand>
</feature>
<evidence type="ECO:0000256" key="1">
    <source>
        <dbReference type="ARBA" id="ARBA00003125"/>
    </source>
</evidence>
<dbReference type="PANTHER" id="PTHR48109:SF4">
    <property type="entry name" value="DIHYDROOROTATE DEHYDROGENASE (QUINONE), MITOCHONDRIAL"/>
    <property type="match status" value="1"/>
</dbReference>
<evidence type="ECO:0000256" key="5">
    <source>
        <dbReference type="ARBA" id="ARBA00022630"/>
    </source>
</evidence>
<name>A0A9X0W5C9_9GAMM</name>
<organism evidence="13 14">
    <name type="scientific">Lamprobacter modestohalophilus</name>
    <dbReference type="NCBI Taxonomy" id="1064514"/>
    <lineage>
        <taxon>Bacteria</taxon>
        <taxon>Pseudomonadati</taxon>
        <taxon>Pseudomonadota</taxon>
        <taxon>Gammaproteobacteria</taxon>
        <taxon>Chromatiales</taxon>
        <taxon>Chromatiaceae</taxon>
        <taxon>Lamprobacter</taxon>
    </lineage>
</organism>
<evidence type="ECO:0000256" key="10">
    <source>
        <dbReference type="ARBA" id="ARBA00048639"/>
    </source>
</evidence>
<proteinExistence type="inferred from homology"/>
<comment type="similarity">
    <text evidence="4 11">Belongs to the dihydroorotate dehydrogenase family. Type 2 subfamily.</text>
</comment>
<feature type="binding site" evidence="11">
    <location>
        <begin position="340"/>
        <end position="341"/>
    </location>
    <ligand>
        <name>FMN</name>
        <dbReference type="ChEBI" id="CHEBI:58210"/>
    </ligand>
</feature>
<dbReference type="CDD" id="cd04738">
    <property type="entry name" value="DHOD_2_like"/>
    <property type="match status" value="1"/>
</dbReference>
<protein>
    <recommendedName>
        <fullName evidence="11">Dihydroorotate dehydrogenase (quinone)</fullName>
        <ecNumber evidence="11">1.3.5.2</ecNumber>
    </recommendedName>
    <alternativeName>
        <fullName evidence="11">DHOdehase</fullName>
        <shortName evidence="11">DHOD</shortName>
        <shortName evidence="11">DHODase</shortName>
    </alternativeName>
    <alternativeName>
        <fullName evidence="11">Dihydroorotate oxidase</fullName>
    </alternativeName>
</protein>
<keyword evidence="8 11" id="KW-0560">Oxidoreductase</keyword>
<accession>A0A9X0W5C9</accession>
<feature type="domain" description="Dihydroorotate dehydrogenase catalytic" evidence="12">
    <location>
        <begin position="70"/>
        <end position="359"/>
    </location>
</feature>
<feature type="active site" description="Nucleophile" evidence="11">
    <location>
        <position position="202"/>
    </location>
</feature>
<dbReference type="GO" id="GO:0106430">
    <property type="term" value="F:dihydroorotate dehydrogenase (quinone) activity"/>
    <property type="evidence" value="ECO:0007669"/>
    <property type="project" value="UniProtKB-EC"/>
</dbReference>
<feature type="binding site" evidence="11">
    <location>
        <position position="199"/>
    </location>
    <ligand>
        <name>substrate</name>
    </ligand>
</feature>
<dbReference type="RefSeq" id="WP_200237185.1">
    <property type="nucleotide sequence ID" value="NZ_NRRY01000002.1"/>
</dbReference>
<feature type="binding site" evidence="11">
    <location>
        <position position="204"/>
    </location>
    <ligand>
        <name>substrate</name>
    </ligand>
</feature>
<comment type="cofactor">
    <cofactor evidence="11">
        <name>FMN</name>
        <dbReference type="ChEBI" id="CHEBI:58210"/>
    </cofactor>
    <text evidence="11">Binds 1 FMN per subunit.</text>
</comment>
<comment type="subcellular location">
    <subcellularLocation>
        <location evidence="11">Cell membrane</location>
        <topology evidence="11">Peripheral membrane protein</topology>
    </subcellularLocation>
    <subcellularLocation>
        <location evidence="2">Membrane</location>
    </subcellularLocation>
</comment>
<dbReference type="InterPro" id="IPR005720">
    <property type="entry name" value="Dihydroorotate_DH_cat"/>
</dbReference>
<dbReference type="GO" id="GO:0044205">
    <property type="term" value="P:'de novo' UMP biosynthetic process"/>
    <property type="evidence" value="ECO:0007669"/>
    <property type="project" value="UniProtKB-UniRule"/>
</dbReference>
<reference evidence="13 14" key="1">
    <citation type="journal article" date="2020" name="Microorganisms">
        <title>Osmotic Adaptation and Compatible Solute Biosynthesis of Phototrophic Bacteria as Revealed from Genome Analyses.</title>
        <authorList>
            <person name="Imhoff J.F."/>
            <person name="Rahn T."/>
            <person name="Kunzel S."/>
            <person name="Keller A."/>
            <person name="Neulinger S.C."/>
        </authorList>
    </citation>
    <scope>NUCLEOTIDE SEQUENCE [LARGE SCALE GENOMIC DNA]</scope>
    <source>
        <strain evidence="13 14">DSM 25653</strain>
    </source>
</reference>
<keyword evidence="14" id="KW-1185">Reference proteome</keyword>
<keyword evidence="11" id="KW-1003">Cell membrane</keyword>
<feature type="binding site" evidence="11">
    <location>
        <position position="89"/>
    </location>
    <ligand>
        <name>substrate</name>
    </ligand>
</feature>
<dbReference type="SUPFAM" id="SSF51395">
    <property type="entry name" value="FMN-linked oxidoreductases"/>
    <property type="match status" value="1"/>
</dbReference>
<dbReference type="AlphaFoldDB" id="A0A9X0W5C9"/>
<evidence type="ECO:0000313" key="14">
    <source>
        <dbReference type="Proteomes" id="UP001138768"/>
    </source>
</evidence>
<evidence type="ECO:0000256" key="6">
    <source>
        <dbReference type="ARBA" id="ARBA00022643"/>
    </source>
</evidence>
<feature type="binding site" evidence="11">
    <location>
        <begin position="269"/>
        <end position="270"/>
    </location>
    <ligand>
        <name>substrate</name>
    </ligand>
</feature>
<dbReference type="InterPro" id="IPR013785">
    <property type="entry name" value="Aldolase_TIM"/>
</dbReference>
<dbReference type="GO" id="GO:0006207">
    <property type="term" value="P:'de novo' pyrimidine nucleobase biosynthetic process"/>
    <property type="evidence" value="ECO:0007669"/>
    <property type="project" value="UniProtKB-UniRule"/>
</dbReference>
<dbReference type="HAMAP" id="MF_00225">
    <property type="entry name" value="DHO_dh_type2"/>
    <property type="match status" value="1"/>
</dbReference>
<feature type="binding site" evidence="11">
    <location>
        <begin position="85"/>
        <end position="89"/>
    </location>
    <ligand>
        <name>FMN</name>
        <dbReference type="ChEBI" id="CHEBI:58210"/>
    </ligand>
</feature>
<evidence type="ECO:0000256" key="2">
    <source>
        <dbReference type="ARBA" id="ARBA00004370"/>
    </source>
</evidence>